<dbReference type="EC" id="2.7.7.38" evidence="7"/>
<evidence type="ECO:0000256" key="2">
    <source>
        <dbReference type="ARBA" id="ARBA00011063"/>
    </source>
</evidence>
<feature type="active site" evidence="8">
    <location>
        <position position="277"/>
    </location>
</feature>
<dbReference type="SMART" id="SM00226">
    <property type="entry name" value="LMWPc"/>
    <property type="match status" value="1"/>
</dbReference>
<dbReference type="GO" id="GO:0033468">
    <property type="term" value="P:CMP-keto-3-deoxy-D-manno-octulosonic acid biosynthetic process"/>
    <property type="evidence" value="ECO:0007669"/>
    <property type="project" value="UniProtKB-UniRule"/>
</dbReference>
<dbReference type="GO" id="GO:0008690">
    <property type="term" value="F:3-deoxy-manno-octulosonate cytidylyltransferase activity"/>
    <property type="evidence" value="ECO:0007669"/>
    <property type="project" value="UniProtKB-UniRule"/>
</dbReference>
<evidence type="ECO:0000256" key="7">
    <source>
        <dbReference type="HAMAP-Rule" id="MF_00057"/>
    </source>
</evidence>
<sequence length="420" mass="45478">MTGQDFVVAIPARHDASRLPGKPLRLLAGEPLVLHVARRALAAGAREVWVAADDERIAAALDGAGVQVAMTARDHASGTDRLAECARIAGWDDDTIVVNLQGDEPFAPAAGIRAVATLLRDSGAEMATLATPIEAADSLFDPNTVKLVRAGNGDALYFSRAPLPWPRDAFQHDRSVLPGGGHWLRHIGIYGYRAGFLKRFATMPPGRLEQVESLEQLRALEAGFRIAVAITPEPFPPGVDTPRTWHGQKHDCMPRKSRRLVAEPVRLLVVCLGNICRSPMAEGVLRARIAASPLAGRVEIDSAGTGDWHVGEPPDRRAVAKAREHGIDIGDLRARQFSPADHQRFDWLLCADRSNLRDVRAMSPDGARARSALLLEWAGQGVDADIPDPYTGGASHFEEVFQLLDRAAAGVIERLQGELR</sequence>
<dbReference type="CDD" id="cd16343">
    <property type="entry name" value="LMWPTP"/>
    <property type="match status" value="1"/>
</dbReference>
<dbReference type="GO" id="GO:0004725">
    <property type="term" value="F:protein tyrosine phosphatase activity"/>
    <property type="evidence" value="ECO:0007669"/>
    <property type="project" value="InterPro"/>
</dbReference>
<evidence type="ECO:0000313" key="11">
    <source>
        <dbReference type="Proteomes" id="UP000317199"/>
    </source>
</evidence>
<dbReference type="InterPro" id="IPR036196">
    <property type="entry name" value="Ptyr_pPase_sf"/>
</dbReference>
<comment type="catalytic activity">
    <reaction evidence="7">
        <text>3-deoxy-alpha-D-manno-oct-2-ulosonate + CTP = CMP-3-deoxy-beta-D-manno-octulosonate + diphosphate</text>
        <dbReference type="Rhea" id="RHEA:23448"/>
        <dbReference type="ChEBI" id="CHEBI:33019"/>
        <dbReference type="ChEBI" id="CHEBI:37563"/>
        <dbReference type="ChEBI" id="CHEBI:85986"/>
        <dbReference type="ChEBI" id="CHEBI:85987"/>
        <dbReference type="EC" id="2.7.7.38"/>
    </reaction>
</comment>
<dbReference type="AlphaFoldDB" id="A0A514BS23"/>
<keyword evidence="6 7" id="KW-0448">Lipopolysaccharide biosynthesis</keyword>
<dbReference type="GO" id="GO:0016020">
    <property type="term" value="C:membrane"/>
    <property type="evidence" value="ECO:0007669"/>
    <property type="project" value="UniProtKB-SubCell"/>
</dbReference>
<evidence type="ECO:0000313" key="10">
    <source>
        <dbReference type="EMBL" id="QDH70181.1"/>
    </source>
</evidence>
<dbReference type="InterPro" id="IPR003329">
    <property type="entry name" value="Cytidylyl_trans"/>
</dbReference>
<accession>A0A514BS23</accession>
<feature type="active site" description="Nucleophile" evidence="8">
    <location>
        <position position="271"/>
    </location>
</feature>
<reference evidence="10 11" key="1">
    <citation type="submission" date="2019-06" db="EMBL/GenBank/DDBJ databases">
        <title>Lysobacter alkalisoli sp. nov. isolated from saline-alkali soil.</title>
        <authorList>
            <person name="Sun J.-Q."/>
            <person name="Xu L."/>
        </authorList>
    </citation>
    <scope>NUCLEOTIDE SEQUENCE [LARGE SCALE GENOMIC DNA]</scope>
    <source>
        <strain evidence="10 11">SJ-36</strain>
    </source>
</reference>
<dbReference type="InterPro" id="IPR017867">
    <property type="entry name" value="Tyr_phospatase_low_mol_wt"/>
</dbReference>
<dbReference type="InterPro" id="IPR023485">
    <property type="entry name" value="Ptyr_pPase"/>
</dbReference>
<dbReference type="PANTHER" id="PTHR42866">
    <property type="entry name" value="3-DEOXY-MANNO-OCTULOSONATE CYTIDYLYLTRANSFERASE"/>
    <property type="match status" value="1"/>
</dbReference>
<evidence type="ECO:0000256" key="6">
    <source>
        <dbReference type="ARBA" id="ARBA00022985"/>
    </source>
</evidence>
<feature type="active site" description="Proton donor" evidence="8">
    <location>
        <position position="388"/>
    </location>
</feature>
<keyword evidence="7" id="KW-0963">Cytoplasm</keyword>
<gene>
    <name evidence="7 10" type="primary">kdsB</name>
    <name evidence="10" type="ORF">FKV23_08795</name>
</gene>
<comment type="similarity">
    <text evidence="7">Belongs to the KdsB family.</text>
</comment>
<dbReference type="Gene3D" id="3.90.550.10">
    <property type="entry name" value="Spore Coat Polysaccharide Biosynthesis Protein SpsA, Chain A"/>
    <property type="match status" value="1"/>
</dbReference>
<dbReference type="PANTHER" id="PTHR42866:SF2">
    <property type="entry name" value="3-DEOXY-MANNO-OCTULOSONATE CYTIDYLYLTRANSFERASE, MITOCHONDRIAL"/>
    <property type="match status" value="1"/>
</dbReference>
<dbReference type="PRINTS" id="PR00719">
    <property type="entry name" value="LMWPTPASE"/>
</dbReference>
<evidence type="ECO:0000256" key="1">
    <source>
        <dbReference type="ARBA" id="ARBA00004370"/>
    </source>
</evidence>
<dbReference type="Gene3D" id="3.40.50.2300">
    <property type="match status" value="1"/>
</dbReference>
<comment type="similarity">
    <text evidence="2">Belongs to the low molecular weight phosphotyrosine protein phosphatase family.</text>
</comment>
<comment type="pathway">
    <text evidence="7">Nucleotide-sugar biosynthesis; CMP-3-deoxy-D-manno-octulosonate biosynthesis; CMP-3-deoxy-D-manno-octulosonate from 3-deoxy-D-manno-octulosonate and CTP: step 1/1.</text>
</comment>
<evidence type="ECO:0000256" key="8">
    <source>
        <dbReference type="PIRSR" id="PIRSR617867-1"/>
    </source>
</evidence>
<keyword evidence="5" id="KW-0378">Hydrolase</keyword>
<dbReference type="FunFam" id="3.90.550.10:FF:000011">
    <property type="entry name" value="3-deoxy-manno-octulosonate cytidylyltransferase"/>
    <property type="match status" value="1"/>
</dbReference>
<comment type="function">
    <text evidence="7">Activates KDO (a required 8-carbon sugar) for incorporation into bacterial lipopolysaccharide in Gram-negative bacteria.</text>
</comment>
<dbReference type="OrthoDB" id="9815559at2"/>
<proteinExistence type="inferred from homology"/>
<evidence type="ECO:0000256" key="4">
    <source>
        <dbReference type="ARBA" id="ARBA00022695"/>
    </source>
</evidence>
<dbReference type="GO" id="GO:0009103">
    <property type="term" value="P:lipopolysaccharide biosynthetic process"/>
    <property type="evidence" value="ECO:0007669"/>
    <property type="project" value="UniProtKB-UniRule"/>
</dbReference>
<dbReference type="GO" id="GO:0005829">
    <property type="term" value="C:cytosol"/>
    <property type="evidence" value="ECO:0007669"/>
    <property type="project" value="TreeGrafter"/>
</dbReference>
<keyword evidence="4 7" id="KW-0548">Nucleotidyltransferase</keyword>
<evidence type="ECO:0000256" key="3">
    <source>
        <dbReference type="ARBA" id="ARBA00022679"/>
    </source>
</evidence>
<dbReference type="KEGG" id="lyj:FKV23_08795"/>
<dbReference type="Proteomes" id="UP000317199">
    <property type="component" value="Chromosome"/>
</dbReference>
<dbReference type="EMBL" id="CP041242">
    <property type="protein sequence ID" value="QDH70181.1"/>
    <property type="molecule type" value="Genomic_DNA"/>
</dbReference>
<feature type="domain" description="Phosphotyrosine protein phosphatase I" evidence="9">
    <location>
        <begin position="265"/>
        <end position="414"/>
    </location>
</feature>
<dbReference type="CDD" id="cd02517">
    <property type="entry name" value="CMP-KDO-Synthetase"/>
    <property type="match status" value="1"/>
</dbReference>
<dbReference type="NCBIfam" id="NF003952">
    <property type="entry name" value="PRK05450.1-5"/>
    <property type="match status" value="1"/>
</dbReference>
<dbReference type="InterPro" id="IPR004528">
    <property type="entry name" value="KdsB"/>
</dbReference>
<dbReference type="Pfam" id="PF02348">
    <property type="entry name" value="CTP_transf_3"/>
    <property type="match status" value="1"/>
</dbReference>
<comment type="subcellular location">
    <subcellularLocation>
        <location evidence="7">Cytoplasm</location>
    </subcellularLocation>
    <subcellularLocation>
        <location evidence="1">Membrane</location>
    </subcellularLocation>
</comment>
<organism evidence="10 11">
    <name type="scientific">Marilutibacter alkalisoli</name>
    <dbReference type="NCBI Taxonomy" id="2591633"/>
    <lineage>
        <taxon>Bacteria</taxon>
        <taxon>Pseudomonadati</taxon>
        <taxon>Pseudomonadota</taxon>
        <taxon>Gammaproteobacteria</taxon>
        <taxon>Lysobacterales</taxon>
        <taxon>Lysobacteraceae</taxon>
        <taxon>Marilutibacter</taxon>
    </lineage>
</organism>
<name>A0A514BS23_9GAMM</name>
<protein>
    <recommendedName>
        <fullName evidence="7">3-deoxy-manno-octulosonate cytidylyltransferase</fullName>
        <ecNumber evidence="7">2.7.7.38</ecNumber>
    </recommendedName>
    <alternativeName>
        <fullName evidence="7">CMP-2-keto-3-deoxyoctulosonic acid synthase</fullName>
        <shortName evidence="7">CKS</shortName>
        <shortName evidence="7">CMP-KDO synthase</shortName>
    </alternativeName>
</protein>
<keyword evidence="11" id="KW-1185">Reference proteome</keyword>
<dbReference type="SUPFAM" id="SSF52788">
    <property type="entry name" value="Phosphotyrosine protein phosphatases I"/>
    <property type="match status" value="1"/>
</dbReference>
<keyword evidence="3 7" id="KW-0808">Transferase</keyword>
<evidence type="ECO:0000259" key="9">
    <source>
        <dbReference type="SMART" id="SM00226"/>
    </source>
</evidence>
<dbReference type="Pfam" id="PF01451">
    <property type="entry name" value="LMWPc"/>
    <property type="match status" value="1"/>
</dbReference>
<dbReference type="SUPFAM" id="SSF53448">
    <property type="entry name" value="Nucleotide-diphospho-sugar transferases"/>
    <property type="match status" value="1"/>
</dbReference>
<dbReference type="HAMAP" id="MF_00057">
    <property type="entry name" value="KdsB"/>
    <property type="match status" value="1"/>
</dbReference>
<dbReference type="InterPro" id="IPR029044">
    <property type="entry name" value="Nucleotide-diphossugar_trans"/>
</dbReference>
<evidence type="ECO:0000256" key="5">
    <source>
        <dbReference type="ARBA" id="ARBA00022801"/>
    </source>
</evidence>
<dbReference type="UniPathway" id="UPA00358">
    <property type="reaction ID" value="UER00476"/>
</dbReference>
<dbReference type="NCBIfam" id="TIGR00466">
    <property type="entry name" value="kdsB"/>
    <property type="match status" value="1"/>
</dbReference>